<reference evidence="8" key="1">
    <citation type="journal article" date="2019" name="Int. J. Syst. Evol. Microbiol.">
        <title>The Global Catalogue of Microorganisms (GCM) 10K type strain sequencing project: providing services to taxonomists for standard genome sequencing and annotation.</title>
        <authorList>
            <consortium name="The Broad Institute Genomics Platform"/>
            <consortium name="The Broad Institute Genome Sequencing Center for Infectious Disease"/>
            <person name="Wu L."/>
            <person name="Ma J."/>
        </authorList>
    </citation>
    <scope>NUCLEOTIDE SEQUENCE [LARGE SCALE GENOMIC DNA]</scope>
    <source>
        <strain evidence="8">JCM 14234</strain>
    </source>
</reference>
<feature type="transmembrane region" description="Helical" evidence="6">
    <location>
        <begin position="82"/>
        <end position="102"/>
    </location>
</feature>
<feature type="transmembrane region" description="Helical" evidence="6">
    <location>
        <begin position="122"/>
        <end position="145"/>
    </location>
</feature>
<feature type="transmembrane region" description="Helical" evidence="6">
    <location>
        <begin position="151"/>
        <end position="176"/>
    </location>
</feature>
<evidence type="ECO:0000256" key="5">
    <source>
        <dbReference type="ARBA" id="ARBA00023136"/>
    </source>
</evidence>
<feature type="transmembrane region" description="Helical" evidence="6">
    <location>
        <begin position="20"/>
        <end position="37"/>
    </location>
</feature>
<comment type="caution">
    <text evidence="7">The sequence shown here is derived from an EMBL/GenBank/DDBJ whole genome shotgun (WGS) entry which is preliminary data.</text>
</comment>
<evidence type="ECO:0000256" key="6">
    <source>
        <dbReference type="SAM" id="Phobius"/>
    </source>
</evidence>
<keyword evidence="4 6" id="KW-1133">Transmembrane helix</keyword>
<evidence type="ECO:0000313" key="8">
    <source>
        <dbReference type="Proteomes" id="UP001501035"/>
    </source>
</evidence>
<dbReference type="InterPro" id="IPR019108">
    <property type="entry name" value="Caa3_assmbl_CtaG-rel"/>
</dbReference>
<keyword evidence="8" id="KW-1185">Reference proteome</keyword>
<dbReference type="EMBL" id="BAAAVS010000017">
    <property type="protein sequence ID" value="GAA3030164.1"/>
    <property type="molecule type" value="Genomic_DNA"/>
</dbReference>
<dbReference type="Proteomes" id="UP001501035">
    <property type="component" value="Unassembled WGS sequence"/>
</dbReference>
<feature type="transmembrane region" description="Helical" evidence="6">
    <location>
        <begin position="197"/>
        <end position="218"/>
    </location>
</feature>
<accession>A0ABP6L754</accession>
<organism evidence="7 8">
    <name type="scientific">Gordonia defluvii</name>
    <dbReference type="NCBI Taxonomy" id="283718"/>
    <lineage>
        <taxon>Bacteria</taxon>
        <taxon>Bacillati</taxon>
        <taxon>Actinomycetota</taxon>
        <taxon>Actinomycetes</taxon>
        <taxon>Mycobacteriales</taxon>
        <taxon>Gordoniaceae</taxon>
        <taxon>Gordonia</taxon>
    </lineage>
</organism>
<gene>
    <name evidence="7" type="ORF">GCM10010528_09560</name>
</gene>
<evidence type="ECO:0000313" key="7">
    <source>
        <dbReference type="EMBL" id="GAA3030164.1"/>
    </source>
</evidence>
<keyword evidence="5 6" id="KW-0472">Membrane</keyword>
<sequence length="310" mass="33790">MNALTTPLTLETALASWRADPVTLVLIVLVLVGYGIVWRRSPLPAYRAVLFGVVGCGVWLVASCGFVGVYSDVLFWVRALQFVLILMVAPFGLALGMPLTALRDAVGATGRARFGTVARSRIAHLLASPATSSMALLAVPWLIYLSGWYRALLVSSVVDVLTRILLVAIGFGYFYARLQLDPVPHRYPQGVTLFASLAETLGDGVLGVILWQGPLIAADFYAALGRDWGPSIRTDQTVGAGVFWILGDVVGLPFLLVVFGRLRAQERVREEQVDAQIEQTPPGSAAAEADDLVRQGLWWQTDPQIRERFR</sequence>
<keyword evidence="3 6" id="KW-0812">Transmembrane</keyword>
<keyword evidence="2" id="KW-1003">Cell membrane</keyword>
<dbReference type="Pfam" id="PF09678">
    <property type="entry name" value="Caa3_CtaG"/>
    <property type="match status" value="1"/>
</dbReference>
<protein>
    <submittedName>
        <fullName evidence="7">Cytochrome c oxidase assembly protein</fullName>
    </submittedName>
</protein>
<dbReference type="RefSeq" id="WP_290707677.1">
    <property type="nucleotide sequence ID" value="NZ_BAAAVS010000017.1"/>
</dbReference>
<feature type="transmembrane region" description="Helical" evidence="6">
    <location>
        <begin position="49"/>
        <end position="70"/>
    </location>
</feature>
<evidence type="ECO:0000256" key="1">
    <source>
        <dbReference type="ARBA" id="ARBA00004651"/>
    </source>
</evidence>
<evidence type="ECO:0000256" key="4">
    <source>
        <dbReference type="ARBA" id="ARBA00022989"/>
    </source>
</evidence>
<comment type="subcellular location">
    <subcellularLocation>
        <location evidence="1">Cell membrane</location>
        <topology evidence="1">Multi-pass membrane protein</topology>
    </subcellularLocation>
</comment>
<evidence type="ECO:0000256" key="3">
    <source>
        <dbReference type="ARBA" id="ARBA00022692"/>
    </source>
</evidence>
<feature type="transmembrane region" description="Helical" evidence="6">
    <location>
        <begin position="238"/>
        <end position="259"/>
    </location>
</feature>
<proteinExistence type="predicted"/>
<evidence type="ECO:0000256" key="2">
    <source>
        <dbReference type="ARBA" id="ARBA00022475"/>
    </source>
</evidence>
<name>A0ABP6L754_9ACTN</name>